<keyword evidence="5" id="KW-1185">Reference proteome</keyword>
<dbReference type="EMBL" id="BRYA01000100">
    <property type="protein sequence ID" value="GMI39344.1"/>
    <property type="molecule type" value="Genomic_DNA"/>
</dbReference>
<name>A0A9W7GBV2_9STRA</name>
<feature type="domain" description="EF-hand" evidence="3">
    <location>
        <begin position="182"/>
        <end position="217"/>
    </location>
</feature>
<keyword evidence="2" id="KW-0106">Calcium</keyword>
<dbReference type="PROSITE" id="PS50222">
    <property type="entry name" value="EF_HAND_2"/>
    <property type="match status" value="4"/>
</dbReference>
<organism evidence="4 5">
    <name type="scientific">Triparma columacea</name>
    <dbReference type="NCBI Taxonomy" id="722753"/>
    <lineage>
        <taxon>Eukaryota</taxon>
        <taxon>Sar</taxon>
        <taxon>Stramenopiles</taxon>
        <taxon>Ochrophyta</taxon>
        <taxon>Bolidophyceae</taxon>
        <taxon>Parmales</taxon>
        <taxon>Triparmaceae</taxon>
        <taxon>Triparma</taxon>
    </lineage>
</organism>
<evidence type="ECO:0000313" key="4">
    <source>
        <dbReference type="EMBL" id="GMI39344.1"/>
    </source>
</evidence>
<dbReference type="InterPro" id="IPR018247">
    <property type="entry name" value="EF_Hand_1_Ca_BS"/>
</dbReference>
<dbReference type="Proteomes" id="UP001165065">
    <property type="component" value="Unassembled WGS sequence"/>
</dbReference>
<evidence type="ECO:0000313" key="5">
    <source>
        <dbReference type="Proteomes" id="UP001165065"/>
    </source>
</evidence>
<evidence type="ECO:0000256" key="1">
    <source>
        <dbReference type="ARBA" id="ARBA00022737"/>
    </source>
</evidence>
<dbReference type="GO" id="GO:0005509">
    <property type="term" value="F:calcium ion binding"/>
    <property type="evidence" value="ECO:0007669"/>
    <property type="project" value="InterPro"/>
</dbReference>
<reference evidence="5" key="1">
    <citation type="journal article" date="2023" name="Commun. Biol.">
        <title>Genome analysis of Parmales, the sister group of diatoms, reveals the evolutionary specialization of diatoms from phago-mixotrophs to photoautotrophs.</title>
        <authorList>
            <person name="Ban H."/>
            <person name="Sato S."/>
            <person name="Yoshikawa S."/>
            <person name="Yamada K."/>
            <person name="Nakamura Y."/>
            <person name="Ichinomiya M."/>
            <person name="Sato N."/>
            <person name="Blanc-Mathieu R."/>
            <person name="Endo H."/>
            <person name="Kuwata A."/>
            <person name="Ogata H."/>
        </authorList>
    </citation>
    <scope>NUCLEOTIDE SEQUENCE [LARGE SCALE GENOMIC DNA]</scope>
</reference>
<dbReference type="Gene3D" id="1.10.238.10">
    <property type="entry name" value="EF-hand"/>
    <property type="match status" value="3"/>
</dbReference>
<proteinExistence type="predicted"/>
<dbReference type="InterPro" id="IPR002048">
    <property type="entry name" value="EF_hand_dom"/>
</dbReference>
<accession>A0A9W7GBV2</accession>
<dbReference type="Gene3D" id="1.20.890.10">
    <property type="entry name" value="cAMP-dependent protein kinase regulatory subunit, dimerization-anchoring domain"/>
    <property type="match status" value="1"/>
</dbReference>
<sequence>MSSKYTKSFKVPTNMASVLTDLTRELLRVSTYSNDINEPADLYAFSYTHFMQLIEARDAAGTAGDGPEVKMSNDELIDRVGSLFAEADADGNGYLDRKEFKAVFTSLKEELGLSNKVIKQIMAEADENDDGVIEYREFVPMAVDVINVMEAKADFRENKILDKEEALEDAKDFLLHGMPRDTLEDMLKNSFIKADKDKSGYLDRKEFKVCLKSSGLGFTKREINVMMTEVDLDGDGKITYEEFVPLCFSMLADMMADKMEQAATETEESITETIIELFEGSGFEEGSTMVNKSVATSILRDGDLGLTRVQIAAIMSELTIDKKNMIDYNELAKCCAGVMSALMNVEQQRLLADQMSDMRAQEDYGTILGLTQDQMASSLDAGFRELDTEGCGLLNQQQVSDVVTQILVGLEAPHYQAVMSLACPDDEGNVWYDDVSEWAFHTLEYLVSGQHAVLSPRTQED</sequence>
<protein>
    <recommendedName>
        <fullName evidence="3">EF-hand domain-containing protein</fullName>
    </recommendedName>
</protein>
<dbReference type="PANTHER" id="PTHR23050">
    <property type="entry name" value="CALCIUM BINDING PROTEIN"/>
    <property type="match status" value="1"/>
</dbReference>
<dbReference type="InterPro" id="IPR050145">
    <property type="entry name" value="Centrin_CML-like"/>
</dbReference>
<dbReference type="SMART" id="SM00054">
    <property type="entry name" value="EFh"/>
    <property type="match status" value="6"/>
</dbReference>
<evidence type="ECO:0000259" key="3">
    <source>
        <dbReference type="PROSITE" id="PS50222"/>
    </source>
</evidence>
<dbReference type="OrthoDB" id="252964at2759"/>
<dbReference type="PROSITE" id="PS00018">
    <property type="entry name" value="EF_HAND_1"/>
    <property type="match status" value="4"/>
</dbReference>
<evidence type="ECO:0000256" key="2">
    <source>
        <dbReference type="ARBA" id="ARBA00022837"/>
    </source>
</evidence>
<keyword evidence="1" id="KW-0677">Repeat</keyword>
<gene>
    <name evidence="4" type="ORF">TrCOL_g10662</name>
</gene>
<feature type="domain" description="EF-hand" evidence="3">
    <location>
        <begin position="113"/>
        <end position="148"/>
    </location>
</feature>
<comment type="caution">
    <text evidence="4">The sequence shown here is derived from an EMBL/GenBank/DDBJ whole genome shotgun (WGS) entry which is preliminary data.</text>
</comment>
<dbReference type="SUPFAM" id="SSF47473">
    <property type="entry name" value="EF-hand"/>
    <property type="match status" value="2"/>
</dbReference>
<feature type="domain" description="EF-hand" evidence="3">
    <location>
        <begin position="75"/>
        <end position="110"/>
    </location>
</feature>
<dbReference type="AlphaFoldDB" id="A0A9W7GBV2"/>
<dbReference type="InterPro" id="IPR011992">
    <property type="entry name" value="EF-hand-dom_pair"/>
</dbReference>
<dbReference type="Pfam" id="PF13499">
    <property type="entry name" value="EF-hand_7"/>
    <property type="match status" value="2"/>
</dbReference>
<feature type="domain" description="EF-hand" evidence="3">
    <location>
        <begin position="218"/>
        <end position="253"/>
    </location>
</feature>